<feature type="region of interest" description="Disordered" evidence="1">
    <location>
        <begin position="404"/>
        <end position="446"/>
    </location>
</feature>
<feature type="chain" id="PRO_5030638981" evidence="2">
    <location>
        <begin position="22"/>
        <end position="446"/>
    </location>
</feature>
<dbReference type="SUPFAM" id="SSF55144">
    <property type="entry name" value="LigT-like"/>
    <property type="match status" value="1"/>
</dbReference>
<dbReference type="InterPro" id="IPR009097">
    <property type="entry name" value="Cyclic_Pdiesterase"/>
</dbReference>
<keyword evidence="2" id="KW-0732">Signal</keyword>
<evidence type="ECO:0000313" key="3">
    <source>
        <dbReference type="EMBL" id="CAE0707288.1"/>
    </source>
</evidence>
<evidence type="ECO:0000256" key="2">
    <source>
        <dbReference type="SAM" id="SignalP"/>
    </source>
</evidence>
<accession>A0A7S4A8H5</accession>
<feature type="region of interest" description="Disordered" evidence="1">
    <location>
        <begin position="159"/>
        <end position="179"/>
    </location>
</feature>
<sequence length="446" mass="51269">MFTKLLLLLGVTCVTIQKSFTCAFSVAYTSSSSWHQHRCRRRRNLPNSCYYMASPRFFKERIASSTAYQLVRRRSFFAMKSASENLEDGSQTEEEHARKPPLTKVHTVTVCIVPPPDNVYVWKALSEMRLRLKDPGFYRWPPHVNLMYPFLKLPNRSNINNNSADTDADGHSSPNSDDEYSISKIVEQLESSTRKITPFSIRLNKLGTFGGKRRGVLWLHPDSSDELLSQTKVDRDEEPEEEPSPLIQLLRVLEDTFPVCRDQSQKGGFTPHMTLSHFPSIDEALHAKERMESPSSPFIDVHRNSTNDGHDYLEFVVDRIYLLHRKGDDGQFLRVAEIALGDNCDTSNYLASTSNNNEKYADPMPRRAMVETKIFDPPQAFPDMPNQEEEWVYQERMLLKSRRRRRGRSKGIRVPRIPDTPEVIAEKRAQRKAKKEGLGTSSTVRT</sequence>
<reference evidence="3" key="1">
    <citation type="submission" date="2021-01" db="EMBL/GenBank/DDBJ databases">
        <authorList>
            <person name="Corre E."/>
            <person name="Pelletier E."/>
            <person name="Niang G."/>
            <person name="Scheremetjew M."/>
            <person name="Finn R."/>
            <person name="Kale V."/>
            <person name="Holt S."/>
            <person name="Cochrane G."/>
            <person name="Meng A."/>
            <person name="Brown T."/>
            <person name="Cohen L."/>
        </authorList>
    </citation>
    <scope>NUCLEOTIDE SEQUENCE</scope>
    <source>
        <strain evidence="3">10249 10 AB</strain>
    </source>
</reference>
<dbReference type="Pfam" id="PF13563">
    <property type="entry name" value="2_5_RNA_ligase2"/>
    <property type="match status" value="1"/>
</dbReference>
<dbReference type="PANTHER" id="PTHR37474">
    <property type="entry name" value="RNA LIGASE/CYCLIC NUCLEOTIDE PHOSPHODIESTERASE"/>
    <property type="match status" value="1"/>
</dbReference>
<organism evidence="3">
    <name type="scientific">Pseudo-nitzschia australis</name>
    <dbReference type="NCBI Taxonomy" id="44445"/>
    <lineage>
        <taxon>Eukaryota</taxon>
        <taxon>Sar</taxon>
        <taxon>Stramenopiles</taxon>
        <taxon>Ochrophyta</taxon>
        <taxon>Bacillariophyta</taxon>
        <taxon>Bacillariophyceae</taxon>
        <taxon>Bacillariophycidae</taxon>
        <taxon>Bacillariales</taxon>
        <taxon>Bacillariaceae</taxon>
        <taxon>Pseudo-nitzschia</taxon>
    </lineage>
</organism>
<dbReference type="PANTHER" id="PTHR37474:SF1">
    <property type="entry name" value="2'-5' RNA LIGASE FAMILY PROTEIN"/>
    <property type="match status" value="1"/>
</dbReference>
<name>A0A7S4A8H5_9STRA</name>
<dbReference type="Gene3D" id="3.90.1140.10">
    <property type="entry name" value="Cyclic phosphodiesterase"/>
    <property type="match status" value="1"/>
</dbReference>
<dbReference type="AlphaFoldDB" id="A0A7S4A8H5"/>
<dbReference type="EMBL" id="HBIX01000011">
    <property type="protein sequence ID" value="CAE0707288.1"/>
    <property type="molecule type" value="Transcribed_RNA"/>
</dbReference>
<feature type="compositionally biased region" description="Basic residues" evidence="1">
    <location>
        <begin position="404"/>
        <end position="413"/>
    </location>
</feature>
<evidence type="ECO:0000256" key="1">
    <source>
        <dbReference type="SAM" id="MobiDB-lite"/>
    </source>
</evidence>
<proteinExistence type="predicted"/>
<protein>
    <submittedName>
        <fullName evidence="3">Uncharacterized protein</fullName>
    </submittedName>
</protein>
<feature type="signal peptide" evidence="2">
    <location>
        <begin position="1"/>
        <end position="21"/>
    </location>
</feature>
<gene>
    <name evidence="3" type="ORF">PAUS00366_LOCUS8</name>
</gene>